<reference evidence="3" key="1">
    <citation type="submission" date="2013-03" db="EMBL/GenBank/DDBJ databases">
        <title>The Genome Sequence of Anopheles dirus WRAIR2.</title>
        <authorList>
            <consortium name="The Broad Institute Genomics Platform"/>
            <person name="Neafsey D.E."/>
            <person name="Walton C."/>
            <person name="Walker B."/>
            <person name="Young S.K."/>
            <person name="Zeng Q."/>
            <person name="Gargeya S."/>
            <person name="Fitzgerald M."/>
            <person name="Haas B."/>
            <person name="Abouelleil A."/>
            <person name="Allen A.W."/>
            <person name="Alvarado L."/>
            <person name="Arachchi H.M."/>
            <person name="Berlin A.M."/>
            <person name="Chapman S.B."/>
            <person name="Gainer-Dewar J."/>
            <person name="Goldberg J."/>
            <person name="Griggs A."/>
            <person name="Gujja S."/>
            <person name="Hansen M."/>
            <person name="Howarth C."/>
            <person name="Imamovic A."/>
            <person name="Ireland A."/>
            <person name="Larimer J."/>
            <person name="McCowan C."/>
            <person name="Murphy C."/>
            <person name="Pearson M."/>
            <person name="Poon T.W."/>
            <person name="Priest M."/>
            <person name="Roberts A."/>
            <person name="Saif S."/>
            <person name="Shea T."/>
            <person name="Sisk P."/>
            <person name="Sykes S."/>
            <person name="Wortman J."/>
            <person name="Nusbaum C."/>
            <person name="Birren B."/>
        </authorList>
    </citation>
    <scope>NUCLEOTIDE SEQUENCE [LARGE SCALE GENOMIC DNA]</scope>
    <source>
        <strain evidence="3">WRAIR2</strain>
    </source>
</reference>
<accession>A0A182NLG6</accession>
<dbReference type="Pfam" id="PF16984">
    <property type="entry name" value="Grp7_allergen"/>
    <property type="match status" value="1"/>
</dbReference>
<sequence>MARSTHGTLFMQLNLSIRFRGNVLVDWLANIFVSVITTIFRNTITNVVSNGVHDFLQATLDEMNGRLRGRAITEQEAAVLVENLKKLFLH</sequence>
<keyword evidence="1" id="KW-1133">Transmembrane helix</keyword>
<protein>
    <submittedName>
        <fullName evidence="2">Uncharacterized protein</fullName>
    </submittedName>
</protein>
<dbReference type="VEuPathDB" id="VectorBase:ADIR008497"/>
<keyword evidence="1" id="KW-0472">Membrane</keyword>
<dbReference type="EnsemblMetazoa" id="ADIR008497-RA">
    <property type="protein sequence ID" value="ADIR008497-PA"/>
    <property type="gene ID" value="ADIR008497"/>
</dbReference>
<evidence type="ECO:0000313" key="2">
    <source>
        <dbReference type="EnsemblMetazoa" id="ADIR008497-PA"/>
    </source>
</evidence>
<reference evidence="2" key="2">
    <citation type="submission" date="2020-05" db="UniProtKB">
        <authorList>
            <consortium name="EnsemblMetazoa"/>
        </authorList>
    </citation>
    <scope>IDENTIFICATION</scope>
    <source>
        <strain evidence="2">WRAIR2</strain>
    </source>
</reference>
<dbReference type="InterPro" id="IPR038602">
    <property type="entry name" value="Mite_allergen_7_sf"/>
</dbReference>
<name>A0A182NLG6_9DIPT</name>
<organism evidence="2 3">
    <name type="scientific">Anopheles dirus</name>
    <dbReference type="NCBI Taxonomy" id="7168"/>
    <lineage>
        <taxon>Eukaryota</taxon>
        <taxon>Metazoa</taxon>
        <taxon>Ecdysozoa</taxon>
        <taxon>Arthropoda</taxon>
        <taxon>Hexapoda</taxon>
        <taxon>Insecta</taxon>
        <taxon>Pterygota</taxon>
        <taxon>Neoptera</taxon>
        <taxon>Endopterygota</taxon>
        <taxon>Diptera</taxon>
        <taxon>Nematocera</taxon>
        <taxon>Culicoidea</taxon>
        <taxon>Culicidae</taxon>
        <taxon>Anophelinae</taxon>
        <taxon>Anopheles</taxon>
    </lineage>
</organism>
<keyword evidence="3" id="KW-1185">Reference proteome</keyword>
<keyword evidence="1" id="KW-0812">Transmembrane</keyword>
<dbReference type="InterPro" id="IPR020234">
    <property type="entry name" value="Mite_allergen_group-7"/>
</dbReference>
<evidence type="ECO:0000256" key="1">
    <source>
        <dbReference type="SAM" id="Phobius"/>
    </source>
</evidence>
<proteinExistence type="predicted"/>
<dbReference type="Gene3D" id="3.15.10.50">
    <property type="match status" value="1"/>
</dbReference>
<evidence type="ECO:0000313" key="3">
    <source>
        <dbReference type="Proteomes" id="UP000075884"/>
    </source>
</evidence>
<feature type="transmembrane region" description="Helical" evidence="1">
    <location>
        <begin position="21"/>
        <end position="40"/>
    </location>
</feature>
<dbReference type="Proteomes" id="UP000075884">
    <property type="component" value="Unassembled WGS sequence"/>
</dbReference>
<dbReference type="AlphaFoldDB" id="A0A182NLG6"/>